<name>A0A165IQP7_XYLHT</name>
<keyword evidence="3" id="KW-1185">Reference proteome</keyword>
<evidence type="ECO:0000256" key="1">
    <source>
        <dbReference type="SAM" id="Phobius"/>
    </source>
</evidence>
<dbReference type="InParanoid" id="A0A165IQP7"/>
<organism evidence="2 3">
    <name type="scientific">Xylona heveae (strain CBS 132557 / TC161)</name>
    <dbReference type="NCBI Taxonomy" id="1328760"/>
    <lineage>
        <taxon>Eukaryota</taxon>
        <taxon>Fungi</taxon>
        <taxon>Dikarya</taxon>
        <taxon>Ascomycota</taxon>
        <taxon>Pezizomycotina</taxon>
        <taxon>Xylonomycetes</taxon>
        <taxon>Xylonales</taxon>
        <taxon>Xylonaceae</taxon>
        <taxon>Xylona</taxon>
    </lineage>
</organism>
<proteinExistence type="predicted"/>
<dbReference type="GeneID" id="28901934"/>
<dbReference type="Proteomes" id="UP000076632">
    <property type="component" value="Unassembled WGS sequence"/>
</dbReference>
<protein>
    <submittedName>
        <fullName evidence="2">Uncharacterized protein</fullName>
    </submittedName>
</protein>
<feature type="transmembrane region" description="Helical" evidence="1">
    <location>
        <begin position="12"/>
        <end position="43"/>
    </location>
</feature>
<dbReference type="AlphaFoldDB" id="A0A165IQP7"/>
<evidence type="ECO:0000313" key="3">
    <source>
        <dbReference type="Proteomes" id="UP000076632"/>
    </source>
</evidence>
<reference evidence="2 3" key="1">
    <citation type="journal article" date="2016" name="Fungal Biol.">
        <title>The genome of Xylona heveae provides a window into fungal endophytism.</title>
        <authorList>
            <person name="Gazis R."/>
            <person name="Kuo A."/>
            <person name="Riley R."/>
            <person name="LaButti K."/>
            <person name="Lipzen A."/>
            <person name="Lin J."/>
            <person name="Amirebrahimi M."/>
            <person name="Hesse C.N."/>
            <person name="Spatafora J.W."/>
            <person name="Henrissat B."/>
            <person name="Hainaut M."/>
            <person name="Grigoriev I.V."/>
            <person name="Hibbett D.S."/>
        </authorList>
    </citation>
    <scope>NUCLEOTIDE SEQUENCE [LARGE SCALE GENOMIC DNA]</scope>
    <source>
        <strain evidence="2 3">TC161</strain>
    </source>
</reference>
<evidence type="ECO:0000313" key="2">
    <source>
        <dbReference type="EMBL" id="KZF25244.1"/>
    </source>
</evidence>
<gene>
    <name evidence="2" type="ORF">L228DRAFT_65083</name>
</gene>
<sequence>MTLYGGIYFWRSVFYVHVLPCSSCYCLPLFHFSSLFFLCNVLLMSDEETCKSRHTISFTKHLFDAFSTKHLFFFFFFFSASIRHLKCVSEIYSCFLVLCIFSEVIDWLSEAWRSVAFYEC</sequence>
<dbReference type="EMBL" id="KV407455">
    <property type="protein sequence ID" value="KZF25244.1"/>
    <property type="molecule type" value="Genomic_DNA"/>
</dbReference>
<keyword evidence="1" id="KW-0472">Membrane</keyword>
<dbReference type="RefSeq" id="XP_018190799.1">
    <property type="nucleotide sequence ID" value="XM_018336797.1"/>
</dbReference>
<keyword evidence="1" id="KW-1133">Transmembrane helix</keyword>
<accession>A0A165IQP7</accession>
<keyword evidence="1" id="KW-0812">Transmembrane</keyword>